<dbReference type="Proteomes" id="UP000324022">
    <property type="component" value="Unassembled WGS sequence"/>
</dbReference>
<dbReference type="Gene3D" id="3.40.630.30">
    <property type="match status" value="1"/>
</dbReference>
<dbReference type="GO" id="GO:0061733">
    <property type="term" value="F:protein-lysine-acetyltransferase activity"/>
    <property type="evidence" value="ECO:0007669"/>
    <property type="project" value="TreeGrafter"/>
</dbReference>
<evidence type="ECO:0000313" key="14">
    <source>
        <dbReference type="Proteomes" id="UP000324022"/>
    </source>
</evidence>
<keyword evidence="4" id="KW-0479">Metal-binding</keyword>
<evidence type="ECO:0000313" key="13">
    <source>
        <dbReference type="EMBL" id="SPO26565.1"/>
    </source>
</evidence>
<dbReference type="GO" id="GO:0007064">
    <property type="term" value="P:mitotic sister chromatid cohesion"/>
    <property type="evidence" value="ECO:0007669"/>
    <property type="project" value="TreeGrafter"/>
</dbReference>
<feature type="domain" description="N-acetyltransferase ESCO zinc-finger" evidence="11">
    <location>
        <begin position="124"/>
        <end position="161"/>
    </location>
</feature>
<dbReference type="GO" id="GO:0005634">
    <property type="term" value="C:nucleus"/>
    <property type="evidence" value="ECO:0007669"/>
    <property type="project" value="UniProtKB-SubCell"/>
</dbReference>
<dbReference type="InterPro" id="IPR016181">
    <property type="entry name" value="Acyl_CoA_acyltransferase"/>
</dbReference>
<keyword evidence="3 13" id="KW-0808">Transferase</keyword>
<evidence type="ECO:0000256" key="7">
    <source>
        <dbReference type="ARBA" id="ARBA00023242"/>
    </source>
</evidence>
<dbReference type="OrthoDB" id="428854at2759"/>
<evidence type="ECO:0000256" key="3">
    <source>
        <dbReference type="ARBA" id="ARBA00022679"/>
    </source>
</evidence>
<evidence type="ECO:0000256" key="8">
    <source>
        <dbReference type="ARBA" id="ARBA00023306"/>
    </source>
</evidence>
<dbReference type="InterPro" id="IPR028005">
    <property type="entry name" value="AcTrfase_ESCO_Znf_dom"/>
</dbReference>
<dbReference type="AlphaFoldDB" id="A0A5C3E918"/>
<comment type="subcellular location">
    <subcellularLocation>
        <location evidence="1">Nucleus</location>
    </subcellularLocation>
</comment>
<dbReference type="GO" id="GO:0000785">
    <property type="term" value="C:chromatin"/>
    <property type="evidence" value="ECO:0007669"/>
    <property type="project" value="TreeGrafter"/>
</dbReference>
<dbReference type="SUPFAM" id="SSF55729">
    <property type="entry name" value="Acyl-CoA N-acyltransferases (Nat)"/>
    <property type="match status" value="1"/>
</dbReference>
<keyword evidence="5" id="KW-0863">Zinc-finger</keyword>
<keyword evidence="9" id="KW-0012">Acyltransferase</keyword>
<dbReference type="GO" id="GO:0008270">
    <property type="term" value="F:zinc ion binding"/>
    <property type="evidence" value="ECO:0007669"/>
    <property type="project" value="UniProtKB-KW"/>
</dbReference>
<comment type="similarity">
    <text evidence="2">Belongs to the acetyltransferase family. ECO subfamily.</text>
</comment>
<evidence type="ECO:0000259" key="12">
    <source>
        <dbReference type="Pfam" id="PF13880"/>
    </source>
</evidence>
<dbReference type="Pfam" id="PF13880">
    <property type="entry name" value="Acetyltransf_13"/>
    <property type="match status" value="1"/>
</dbReference>
<evidence type="ECO:0000256" key="5">
    <source>
        <dbReference type="ARBA" id="ARBA00022771"/>
    </source>
</evidence>
<feature type="compositionally biased region" description="Polar residues" evidence="10">
    <location>
        <begin position="107"/>
        <end position="116"/>
    </location>
</feature>
<sequence length="411" mass="44212">MLTLLVCFRPPFLLLYRRAAVHSDNDAAGDGERRPAGPLQTAVKKFTTYAGRVRRAMTEDFQPQPLSLSSRTNDDDAMQKAPSSPILSSTHTPLFPTVRHAKPIATRKTQPKTAAASSAREPEQLILDLGQRIRIRCAECDMQYDTSSAEDCTLHARHHERIVKGLDWSAKALTAWGEMVAQHSLTRRVGKGSKSVLRGKQGGEMGETESVDVRCYDMSTLKDGVATRKIGELLQTVDDALGAASVDVSNIRGCKVLVAVCSGRAAGAAVVGRVPQGQAREVLPSSYNKENDAASTDSDQPHVTGTVWNDAGDAIFVSDALPSSQTPAVGIYRIHVIPSWRRTGLGSILLDAAADNSVYGFDLTGLIGMYGSRARSVAFSQPTEAGRKLAEAWIRKDADGAAAPRLVVFEA</sequence>
<protein>
    <submittedName>
        <fullName evidence="13">Related to ECO1 - Acetyltransferase required for establishment of sister chromatid cohesion</fullName>
    </submittedName>
</protein>
<organism evidence="13 14">
    <name type="scientific">Ustilago trichophora</name>
    <dbReference type="NCBI Taxonomy" id="86804"/>
    <lineage>
        <taxon>Eukaryota</taxon>
        <taxon>Fungi</taxon>
        <taxon>Dikarya</taxon>
        <taxon>Basidiomycota</taxon>
        <taxon>Ustilaginomycotina</taxon>
        <taxon>Ustilaginomycetes</taxon>
        <taxon>Ustilaginales</taxon>
        <taxon>Ustilaginaceae</taxon>
        <taxon>Ustilago</taxon>
    </lineage>
</organism>
<proteinExistence type="inferred from homology"/>
<dbReference type="PANTHER" id="PTHR45884">
    <property type="entry name" value="N-ACETYLTRANSFERASE ECO"/>
    <property type="match status" value="1"/>
</dbReference>
<keyword evidence="14" id="KW-1185">Reference proteome</keyword>
<feature type="region of interest" description="Disordered" evidence="10">
    <location>
        <begin position="57"/>
        <end position="122"/>
    </location>
</feature>
<evidence type="ECO:0000256" key="6">
    <source>
        <dbReference type="ARBA" id="ARBA00022833"/>
    </source>
</evidence>
<keyword evidence="8" id="KW-0131">Cell cycle</keyword>
<evidence type="ECO:0000256" key="2">
    <source>
        <dbReference type="ARBA" id="ARBA00005816"/>
    </source>
</evidence>
<name>A0A5C3E918_9BASI</name>
<keyword evidence="7" id="KW-0539">Nucleus</keyword>
<gene>
    <name evidence="13" type="ORF">UTRI_04154</name>
</gene>
<evidence type="ECO:0000259" key="11">
    <source>
        <dbReference type="Pfam" id="PF13878"/>
    </source>
</evidence>
<accession>A0A5C3E918</accession>
<feature type="compositionally biased region" description="Polar residues" evidence="10">
    <location>
        <begin position="81"/>
        <end position="92"/>
    </location>
</feature>
<keyword evidence="6" id="KW-0862">Zinc</keyword>
<feature type="domain" description="N-acetyltransferase ESCO acetyl-transferase" evidence="12">
    <location>
        <begin position="328"/>
        <end position="397"/>
    </location>
</feature>
<evidence type="ECO:0000256" key="10">
    <source>
        <dbReference type="SAM" id="MobiDB-lite"/>
    </source>
</evidence>
<evidence type="ECO:0000256" key="1">
    <source>
        <dbReference type="ARBA" id="ARBA00004123"/>
    </source>
</evidence>
<dbReference type="EMBL" id="OOIN01000014">
    <property type="protein sequence ID" value="SPO26565.1"/>
    <property type="molecule type" value="Genomic_DNA"/>
</dbReference>
<evidence type="ECO:0000256" key="9">
    <source>
        <dbReference type="ARBA" id="ARBA00023315"/>
    </source>
</evidence>
<evidence type="ECO:0000256" key="4">
    <source>
        <dbReference type="ARBA" id="ARBA00022723"/>
    </source>
</evidence>
<dbReference type="InterPro" id="IPR028009">
    <property type="entry name" value="ESCO_Acetyltransf_dom"/>
</dbReference>
<reference evidence="13 14" key="1">
    <citation type="submission" date="2018-03" db="EMBL/GenBank/DDBJ databases">
        <authorList>
            <person name="Guldener U."/>
        </authorList>
    </citation>
    <scope>NUCLEOTIDE SEQUENCE [LARGE SCALE GENOMIC DNA]</scope>
    <source>
        <strain evidence="13 14">NBRC100155</strain>
    </source>
</reference>
<dbReference type="Pfam" id="PF13878">
    <property type="entry name" value="zf-C2H2_3"/>
    <property type="match status" value="1"/>
</dbReference>
<dbReference type="PANTHER" id="PTHR45884:SF2">
    <property type="entry name" value="N-ACETYLTRANSFERASE ECO"/>
    <property type="match status" value="1"/>
</dbReference>